<dbReference type="GO" id="GO:0008047">
    <property type="term" value="F:enzyme activator activity"/>
    <property type="evidence" value="ECO:0007669"/>
    <property type="project" value="InterPro"/>
</dbReference>
<dbReference type="PRINTS" id="PR00446">
    <property type="entry name" value="HYDRGNUPTAKE"/>
</dbReference>
<evidence type="ECO:0000256" key="2">
    <source>
        <dbReference type="ARBA" id="ARBA00022670"/>
    </source>
</evidence>
<dbReference type="STRING" id="320771.Cflav_PD5740"/>
<dbReference type="Proteomes" id="UP000003688">
    <property type="component" value="Unassembled WGS sequence"/>
</dbReference>
<evidence type="ECO:0000256" key="3">
    <source>
        <dbReference type="ARBA" id="ARBA00022750"/>
    </source>
</evidence>
<keyword evidence="4" id="KW-0378">Hydrolase</keyword>
<proteinExistence type="inferred from homology"/>
<reference evidence="5 6" key="1">
    <citation type="journal article" date="2011" name="J. Bacteriol.">
        <title>Genome sequence of 'Pedosphaera parvula' Ellin514, an aerobic Verrucomicrobial isolate from pasture soil.</title>
        <authorList>
            <person name="Kant R."/>
            <person name="van Passel M.W."/>
            <person name="Sangwan P."/>
            <person name="Palva A."/>
            <person name="Lucas S."/>
            <person name="Copeland A."/>
            <person name="Lapidus A."/>
            <person name="Glavina Del Rio T."/>
            <person name="Dalin E."/>
            <person name="Tice H."/>
            <person name="Bruce D."/>
            <person name="Goodwin L."/>
            <person name="Pitluck S."/>
            <person name="Chertkov O."/>
            <person name="Larimer F.W."/>
            <person name="Land M.L."/>
            <person name="Hauser L."/>
            <person name="Brettin T.S."/>
            <person name="Detter J.C."/>
            <person name="Han S."/>
            <person name="de Vos W.M."/>
            <person name="Janssen P.H."/>
            <person name="Smidt H."/>
        </authorList>
    </citation>
    <scope>NUCLEOTIDE SEQUENCE [LARGE SCALE GENOMIC DNA]</scope>
    <source>
        <strain evidence="5 6">Ellin514</strain>
    </source>
</reference>
<dbReference type="Gene3D" id="3.40.50.1450">
    <property type="entry name" value="HybD-like"/>
    <property type="match status" value="1"/>
</dbReference>
<keyword evidence="2 5" id="KW-0645">Protease</keyword>
<accession>B9XAS0</accession>
<dbReference type="Pfam" id="PF01750">
    <property type="entry name" value="HycI"/>
    <property type="match status" value="1"/>
</dbReference>
<evidence type="ECO:0000313" key="6">
    <source>
        <dbReference type="Proteomes" id="UP000003688"/>
    </source>
</evidence>
<dbReference type="GO" id="GO:0016485">
    <property type="term" value="P:protein processing"/>
    <property type="evidence" value="ECO:0007669"/>
    <property type="project" value="TreeGrafter"/>
</dbReference>
<dbReference type="AlphaFoldDB" id="B9XAS0"/>
<sequence>MSKRILIAGVGNIFFGDDAFGVETARQLMQCPLPESVRVIDFGIRSHDLAYTITDGYDIVILVDATARGAEPGTVYLIEADVNDLREPDHEMANAHSLNPAGVLQMVSSLGGWSGRLYIVGCEPAVLETEDGEIGLSTRVQAAVPKAIEMIRLLLGDLAREEKEPGLVEA</sequence>
<evidence type="ECO:0000256" key="4">
    <source>
        <dbReference type="ARBA" id="ARBA00022801"/>
    </source>
</evidence>
<dbReference type="NCBIfam" id="TIGR00072">
    <property type="entry name" value="hydrog_prot"/>
    <property type="match status" value="1"/>
</dbReference>
<dbReference type="InterPro" id="IPR023430">
    <property type="entry name" value="Pept_HybD-like_dom_sf"/>
</dbReference>
<dbReference type="PANTHER" id="PTHR30302:SF1">
    <property type="entry name" value="HYDROGENASE 2 MATURATION PROTEASE"/>
    <property type="match status" value="1"/>
</dbReference>
<dbReference type="OrthoDB" id="9794619at2"/>
<gene>
    <name evidence="5" type="ORF">Cflav_PD5740</name>
</gene>
<protein>
    <submittedName>
        <fullName evidence="5">Hydrogenase maturation protease</fullName>
    </submittedName>
</protein>
<dbReference type="EMBL" id="ABOX02000002">
    <property type="protein sequence ID" value="EEF63105.1"/>
    <property type="molecule type" value="Genomic_DNA"/>
</dbReference>
<dbReference type="RefSeq" id="WP_007412918.1">
    <property type="nucleotide sequence ID" value="NZ_ABOX02000002.1"/>
</dbReference>
<keyword evidence="6" id="KW-1185">Reference proteome</keyword>
<dbReference type="PANTHER" id="PTHR30302">
    <property type="entry name" value="HYDROGENASE 1 MATURATION PROTEASE"/>
    <property type="match status" value="1"/>
</dbReference>
<evidence type="ECO:0000256" key="1">
    <source>
        <dbReference type="ARBA" id="ARBA00006814"/>
    </source>
</evidence>
<name>B9XAS0_PEDPL</name>
<organism evidence="5 6">
    <name type="scientific">Pedosphaera parvula (strain Ellin514)</name>
    <dbReference type="NCBI Taxonomy" id="320771"/>
    <lineage>
        <taxon>Bacteria</taxon>
        <taxon>Pseudomonadati</taxon>
        <taxon>Verrucomicrobiota</taxon>
        <taxon>Pedosphaerae</taxon>
        <taxon>Pedosphaerales</taxon>
        <taxon>Pedosphaeraceae</taxon>
        <taxon>Pedosphaera</taxon>
    </lineage>
</organism>
<keyword evidence="3" id="KW-0064">Aspartyl protease</keyword>
<dbReference type="GO" id="GO:0004190">
    <property type="term" value="F:aspartic-type endopeptidase activity"/>
    <property type="evidence" value="ECO:0007669"/>
    <property type="project" value="UniProtKB-KW"/>
</dbReference>
<comment type="similarity">
    <text evidence="1">Belongs to the peptidase A31 family.</text>
</comment>
<dbReference type="InterPro" id="IPR000671">
    <property type="entry name" value="Peptidase_A31"/>
</dbReference>
<dbReference type="SUPFAM" id="SSF53163">
    <property type="entry name" value="HybD-like"/>
    <property type="match status" value="1"/>
</dbReference>
<comment type="caution">
    <text evidence="5">The sequence shown here is derived from an EMBL/GenBank/DDBJ whole genome shotgun (WGS) entry which is preliminary data.</text>
</comment>
<evidence type="ECO:0000313" key="5">
    <source>
        <dbReference type="EMBL" id="EEF63105.1"/>
    </source>
</evidence>